<sequence>MMNQFGTRWLETPAHSLYPRLDDLNNPDGFPFQSNSTTAFINTLRFQASRSIRSSFVILASFNAVVGAATAAGIYWDCYMTAKRTEFNFSFKHSFWRLVGAAEIFPFMLSLSIIVQGIIFAVAQSFGLKSSLILGCASISQIMLPAFFMVPFVQFAFGLEATFQAVRWRNPFSPRHRWSVPACLAVAGSGLLAAYVTSRFMLPSNFCFASLVFYLKRYGLGCFGTLVGMSVIMLVGSIASFYRLYQVSGIGEQQRATATWMAYFMALAALSMAIMSPFFKVIVSNDSSSDAAPLNSQLSMITVVVANLTGLNNGGLYVLLRSSRLGRFGPKGYHEFDSRRVDKRPKTTLPHSFIFTKQLEQPVPFATRFAAQGPAPDLEAAKIIADADATLAKGQAVSTSPVMQPFTGVIAAAAVPSKVSLTNPPMHARKSSYSVFPRDNQPEPKPSFTLPATAYSPSAGKDEMASDPFADHLPPPPKLRLSGGKHTRDSSIDSLATIPIALRLSNINDIPPVQSFYQIAPTSSQRPTRPEIEVPPMPSTLLPADAEDEKDKQLPPVPRATSESLAGEEGQLRLSPTVYSPQEDANKAKSSKASSPATSPPPGRRELHTFPPPT</sequence>
<gene>
    <name evidence="3" type="ORF">AAL_03735</name>
</gene>
<evidence type="ECO:0000256" key="1">
    <source>
        <dbReference type="SAM" id="MobiDB-lite"/>
    </source>
</evidence>
<feature type="transmembrane region" description="Helical" evidence="2">
    <location>
        <begin position="218"/>
        <end position="245"/>
    </location>
</feature>
<keyword evidence="4" id="KW-1185">Reference proteome</keyword>
<keyword evidence="2" id="KW-0472">Membrane</keyword>
<feature type="transmembrane region" description="Helical" evidence="2">
    <location>
        <begin position="132"/>
        <end position="157"/>
    </location>
</feature>
<accession>A0A168CEU4</accession>
<dbReference type="EMBL" id="AZGY01000007">
    <property type="protein sequence ID" value="KZZ96506.1"/>
    <property type="molecule type" value="Genomic_DNA"/>
</dbReference>
<feature type="transmembrane region" description="Helical" evidence="2">
    <location>
        <begin position="257"/>
        <end position="279"/>
    </location>
</feature>
<dbReference type="OrthoDB" id="5368516at2759"/>
<feature type="region of interest" description="Disordered" evidence="1">
    <location>
        <begin position="521"/>
        <end position="614"/>
    </location>
</feature>
<name>A0A168CEU4_9HYPO</name>
<evidence type="ECO:0000256" key="2">
    <source>
        <dbReference type="SAM" id="Phobius"/>
    </source>
</evidence>
<dbReference type="Proteomes" id="UP000078544">
    <property type="component" value="Unassembled WGS sequence"/>
</dbReference>
<proteinExistence type="predicted"/>
<evidence type="ECO:0000313" key="4">
    <source>
        <dbReference type="Proteomes" id="UP000078544"/>
    </source>
</evidence>
<feature type="transmembrane region" description="Helical" evidence="2">
    <location>
        <begin position="98"/>
        <end position="126"/>
    </location>
</feature>
<organism evidence="3 4">
    <name type="scientific">Moelleriella libera RCEF 2490</name>
    <dbReference type="NCBI Taxonomy" id="1081109"/>
    <lineage>
        <taxon>Eukaryota</taxon>
        <taxon>Fungi</taxon>
        <taxon>Dikarya</taxon>
        <taxon>Ascomycota</taxon>
        <taxon>Pezizomycotina</taxon>
        <taxon>Sordariomycetes</taxon>
        <taxon>Hypocreomycetidae</taxon>
        <taxon>Hypocreales</taxon>
        <taxon>Clavicipitaceae</taxon>
        <taxon>Moelleriella</taxon>
    </lineage>
</organism>
<keyword evidence="2" id="KW-1133">Transmembrane helix</keyword>
<feature type="region of interest" description="Disordered" evidence="1">
    <location>
        <begin position="432"/>
        <end position="490"/>
    </location>
</feature>
<dbReference type="AlphaFoldDB" id="A0A168CEU4"/>
<protein>
    <submittedName>
        <fullName evidence="3">Uncharacterized protein</fullName>
    </submittedName>
</protein>
<feature type="transmembrane region" description="Helical" evidence="2">
    <location>
        <begin position="56"/>
        <end position="77"/>
    </location>
</feature>
<feature type="transmembrane region" description="Helical" evidence="2">
    <location>
        <begin position="178"/>
        <end position="198"/>
    </location>
</feature>
<dbReference type="STRING" id="1081109.A0A168CEU4"/>
<keyword evidence="2" id="KW-0812">Transmembrane</keyword>
<reference evidence="3 4" key="1">
    <citation type="journal article" date="2016" name="Genome Biol. Evol.">
        <title>Divergent and convergent evolution of fungal pathogenicity.</title>
        <authorList>
            <person name="Shang Y."/>
            <person name="Xiao G."/>
            <person name="Zheng P."/>
            <person name="Cen K."/>
            <person name="Zhan S."/>
            <person name="Wang C."/>
        </authorList>
    </citation>
    <scope>NUCLEOTIDE SEQUENCE [LARGE SCALE GENOMIC DNA]</scope>
    <source>
        <strain evidence="3 4">RCEF 2490</strain>
    </source>
</reference>
<evidence type="ECO:0000313" key="3">
    <source>
        <dbReference type="EMBL" id="KZZ96506.1"/>
    </source>
</evidence>
<feature type="transmembrane region" description="Helical" evidence="2">
    <location>
        <begin position="299"/>
        <end position="320"/>
    </location>
</feature>
<comment type="caution">
    <text evidence="3">The sequence shown here is derived from an EMBL/GenBank/DDBJ whole genome shotgun (WGS) entry which is preliminary data.</text>
</comment>